<evidence type="ECO:0000256" key="1">
    <source>
        <dbReference type="SAM" id="MobiDB-lite"/>
    </source>
</evidence>
<sequence>MKTLFAALAIEITKATHGTIQLFPAGEFRAVDGRPEECDHWVMNAEIAQRLIDTANAKLTPYVIDYEHQTLKAAKNGQPAPASGWFKTLEWREGKGLFAIDVKWTDAAAAMILKDEYRFISPVFSYNKSGHVLQILHAALTNTPALDDMDEVMLAAASVLAINLTSEGNAGMDELLEQLRWMLNLPLSTTQEEVMAELMKLIQRLSNDEGTAAAKVNLLQMLDQYDAQIAALTAQVTTPDPVKWVSVEVMHQAVSEAVTQAQANMAALTSQQCDGLITAALSDGRLLPAQKAWAESLALANPDSLKSFLDKAPKIAALTQTQTGGKPPTGSPPAATDVDDDGEVDTAICSLLGTDPKQIAEFIKGEKK</sequence>
<feature type="region of interest" description="Disordered" evidence="1">
    <location>
        <begin position="320"/>
        <end position="342"/>
    </location>
</feature>
<dbReference type="PIRSF" id="PIRSF016624">
    <property type="entry name" value="Mu_prophg_I"/>
    <property type="match status" value="1"/>
</dbReference>
<reference evidence="2 3" key="1">
    <citation type="submission" date="2017-11" db="EMBL/GenBank/DDBJ databases">
        <title>The complete genome sequence and comparative genome analysis of Yersinia enterocolitica strain LC20.</title>
        <authorList>
            <person name="Shi G."/>
            <person name="Su M."/>
            <person name="Liang J."/>
            <person name="Gu W."/>
            <person name="Xiao Y."/>
            <person name="Zhang Z."/>
            <person name="Qiu H."/>
            <person name="Duan R."/>
            <person name="Zhang Z."/>
            <person name="Li Y."/>
            <person name="Zhang X."/>
            <person name="Ling Y."/>
            <person name="Song L."/>
            <person name="Chen M."/>
            <person name="Zhao Y."/>
            <person name="Wu J."/>
            <person name="Jing H."/>
            <person name="Xiao J."/>
            <person name="Wang X."/>
        </authorList>
    </citation>
    <scope>NUCLEOTIDE SEQUENCE [LARGE SCALE GENOMIC DNA]</scope>
    <source>
        <strain evidence="2 3">LC20</strain>
    </source>
</reference>
<organism evidence="2 3">
    <name type="scientific">Yersinia enterocolitica LC20</name>
    <dbReference type="NCBI Taxonomy" id="1443113"/>
    <lineage>
        <taxon>Bacteria</taxon>
        <taxon>Pseudomonadati</taxon>
        <taxon>Pseudomonadota</taxon>
        <taxon>Gammaproteobacteria</taxon>
        <taxon>Enterobacterales</taxon>
        <taxon>Yersiniaceae</taxon>
        <taxon>Yersinia</taxon>
    </lineage>
</organism>
<accession>A0A7U4GDE4</accession>
<evidence type="ECO:0000313" key="3">
    <source>
        <dbReference type="Proteomes" id="UP000230961"/>
    </source>
</evidence>
<dbReference type="AlphaFoldDB" id="A0A7U4GDE4"/>
<protein>
    <recommendedName>
        <fullName evidence="4">Mu-like prophage I protein</fullName>
    </recommendedName>
</protein>
<feature type="compositionally biased region" description="Low complexity" evidence="1">
    <location>
        <begin position="320"/>
        <end position="336"/>
    </location>
</feature>
<dbReference type="EMBL" id="CP007448">
    <property type="protein sequence ID" value="AHM72419.1"/>
    <property type="molecule type" value="Genomic_DNA"/>
</dbReference>
<name>A0A7U4GDE4_YEREN</name>
<proteinExistence type="predicted"/>
<dbReference type="Proteomes" id="UP000230961">
    <property type="component" value="Chromosome"/>
</dbReference>
<dbReference type="InterPro" id="IPR012106">
    <property type="entry name" value="Phage_Mu_Gp1"/>
</dbReference>
<evidence type="ECO:0000313" key="2">
    <source>
        <dbReference type="EMBL" id="AHM72419.1"/>
    </source>
</evidence>
<evidence type="ECO:0008006" key="4">
    <source>
        <dbReference type="Google" id="ProtNLM"/>
    </source>
</evidence>
<gene>
    <name evidence="2" type="ORF">LC20_01165</name>
</gene>
<dbReference type="KEGG" id="yel:LC20_01165"/>
<dbReference type="Pfam" id="PF10123">
    <property type="entry name" value="Mu-like_Pro"/>
    <property type="match status" value="1"/>
</dbReference>